<evidence type="ECO:0000313" key="2">
    <source>
        <dbReference type="EMBL" id="OEL24852.1"/>
    </source>
</evidence>
<sequence>LVQIKHLPPIGKTFPNTSMTTTPSQPIAPLTPCSTDGVPYPGTQHVSAVSRQSKSTVGRAGKLKMIG</sequence>
<feature type="region of interest" description="Disordered" evidence="1">
    <location>
        <begin position="44"/>
        <end position="67"/>
    </location>
</feature>
<keyword evidence="3" id="KW-1185">Reference proteome</keyword>
<feature type="compositionally biased region" description="Polar residues" evidence="1">
    <location>
        <begin position="44"/>
        <end position="56"/>
    </location>
</feature>
<feature type="non-terminal residue" evidence="2">
    <location>
        <position position="1"/>
    </location>
</feature>
<dbReference type="EMBL" id="LWDX02038768">
    <property type="protein sequence ID" value="OEL24852.1"/>
    <property type="molecule type" value="Genomic_DNA"/>
</dbReference>
<dbReference type="Proteomes" id="UP000095767">
    <property type="component" value="Unassembled WGS sequence"/>
</dbReference>
<accession>A0A1E5VID1</accession>
<organism evidence="2 3">
    <name type="scientific">Dichanthelium oligosanthes</name>
    <dbReference type="NCBI Taxonomy" id="888268"/>
    <lineage>
        <taxon>Eukaryota</taxon>
        <taxon>Viridiplantae</taxon>
        <taxon>Streptophyta</taxon>
        <taxon>Embryophyta</taxon>
        <taxon>Tracheophyta</taxon>
        <taxon>Spermatophyta</taxon>
        <taxon>Magnoliopsida</taxon>
        <taxon>Liliopsida</taxon>
        <taxon>Poales</taxon>
        <taxon>Poaceae</taxon>
        <taxon>PACMAD clade</taxon>
        <taxon>Panicoideae</taxon>
        <taxon>Panicodae</taxon>
        <taxon>Paniceae</taxon>
        <taxon>Dichantheliinae</taxon>
        <taxon>Dichanthelium</taxon>
    </lineage>
</organism>
<evidence type="ECO:0000313" key="3">
    <source>
        <dbReference type="Proteomes" id="UP000095767"/>
    </source>
</evidence>
<name>A0A1E5VID1_9POAL</name>
<protein>
    <submittedName>
        <fullName evidence="2">Uncharacterized protein</fullName>
    </submittedName>
</protein>
<reference evidence="2 3" key="1">
    <citation type="submission" date="2016-09" db="EMBL/GenBank/DDBJ databases">
        <title>The draft genome of Dichanthelium oligosanthes: A C3 panicoid grass species.</title>
        <authorList>
            <person name="Studer A.J."/>
            <person name="Schnable J.C."/>
            <person name="Brutnell T.P."/>
        </authorList>
    </citation>
    <scope>NUCLEOTIDE SEQUENCE [LARGE SCALE GENOMIC DNA]</scope>
    <source>
        <strain evidence="3">cv. Kellogg 1175</strain>
        <tissue evidence="2">Leaf</tissue>
    </source>
</reference>
<dbReference type="AlphaFoldDB" id="A0A1E5VID1"/>
<evidence type="ECO:0000256" key="1">
    <source>
        <dbReference type="SAM" id="MobiDB-lite"/>
    </source>
</evidence>
<gene>
    <name evidence="2" type="ORF">BAE44_0014130</name>
</gene>
<comment type="caution">
    <text evidence="2">The sequence shown here is derived from an EMBL/GenBank/DDBJ whole genome shotgun (WGS) entry which is preliminary data.</text>
</comment>
<proteinExistence type="predicted"/>